<dbReference type="GO" id="GO:0002935">
    <property type="term" value="F:tRNA (adenine(37)-C2)-methyltransferase activity"/>
    <property type="evidence" value="ECO:0007669"/>
    <property type="project" value="UniProtKB-UniRule"/>
</dbReference>
<comment type="catalytic activity">
    <reaction evidence="12">
        <text>adenosine(37) in tRNA + 2 reduced [2Fe-2S]-[ferredoxin] + 2 S-adenosyl-L-methionine = 2-methyladenosine(37) in tRNA + 5'-deoxyadenosine + L-methionine + 2 oxidized [2Fe-2S]-[ferredoxin] + S-adenosyl-L-homocysteine</text>
        <dbReference type="Rhea" id="RHEA:43332"/>
        <dbReference type="Rhea" id="RHEA-COMP:10000"/>
        <dbReference type="Rhea" id="RHEA-COMP:10001"/>
        <dbReference type="Rhea" id="RHEA-COMP:10162"/>
        <dbReference type="Rhea" id="RHEA-COMP:10485"/>
        <dbReference type="ChEBI" id="CHEBI:17319"/>
        <dbReference type="ChEBI" id="CHEBI:33737"/>
        <dbReference type="ChEBI" id="CHEBI:33738"/>
        <dbReference type="ChEBI" id="CHEBI:57844"/>
        <dbReference type="ChEBI" id="CHEBI:57856"/>
        <dbReference type="ChEBI" id="CHEBI:59789"/>
        <dbReference type="ChEBI" id="CHEBI:74411"/>
        <dbReference type="ChEBI" id="CHEBI:74497"/>
        <dbReference type="EC" id="2.1.1.192"/>
    </reaction>
</comment>
<dbReference type="InterPro" id="IPR007197">
    <property type="entry name" value="rSAM"/>
</dbReference>
<comment type="function">
    <text evidence="12">Specifically methylates position 2 of adenine 2503 in 23S rRNA and position 2 of adenine 37 in tRNAs.</text>
</comment>
<dbReference type="Proteomes" id="UP000182429">
    <property type="component" value="Unassembled WGS sequence"/>
</dbReference>
<dbReference type="SFLD" id="SFLDF00275">
    <property type="entry name" value="adenosine_C2_methyltransferase"/>
    <property type="match status" value="1"/>
</dbReference>
<dbReference type="HAMAP" id="MF_01849">
    <property type="entry name" value="RNA_methyltr_RlmN"/>
    <property type="match status" value="1"/>
</dbReference>
<dbReference type="STRING" id="1630.SAMN05216514_103132"/>
<dbReference type="GO" id="GO:0000049">
    <property type="term" value="F:tRNA binding"/>
    <property type="evidence" value="ECO:0007669"/>
    <property type="project" value="UniProtKB-UniRule"/>
</dbReference>
<keyword evidence="4 12" id="KW-0698">rRNA processing</keyword>
<keyword evidence="3 12" id="KW-0963">Cytoplasm</keyword>
<name>A0A1H2R9Y6_9FIRM</name>
<dbReference type="AlphaFoldDB" id="A0A1H2R9Y6"/>
<dbReference type="Gene3D" id="1.10.150.530">
    <property type="match status" value="1"/>
</dbReference>
<feature type="binding site" evidence="12">
    <location>
        <position position="189"/>
    </location>
    <ligand>
        <name>S-adenosyl-L-methionine</name>
        <dbReference type="ChEBI" id="CHEBI:59789"/>
    </ligand>
</feature>
<keyword evidence="9 12" id="KW-0479">Metal-binding</keyword>
<keyword evidence="2 12" id="KW-0004">4Fe-4S</keyword>
<evidence type="ECO:0000256" key="3">
    <source>
        <dbReference type="ARBA" id="ARBA00022490"/>
    </source>
</evidence>
<dbReference type="PANTHER" id="PTHR30544">
    <property type="entry name" value="23S RRNA METHYLTRANSFERASE"/>
    <property type="match status" value="1"/>
</dbReference>
<evidence type="ECO:0000256" key="5">
    <source>
        <dbReference type="ARBA" id="ARBA00022603"/>
    </source>
</evidence>
<dbReference type="GO" id="GO:0051539">
    <property type="term" value="F:4 iron, 4 sulfur cluster binding"/>
    <property type="evidence" value="ECO:0007669"/>
    <property type="project" value="UniProtKB-UniRule"/>
</dbReference>
<evidence type="ECO:0000256" key="11">
    <source>
        <dbReference type="ARBA" id="ARBA00023014"/>
    </source>
</evidence>
<dbReference type="InterPro" id="IPR048641">
    <property type="entry name" value="RlmN_N"/>
</dbReference>
<evidence type="ECO:0000256" key="8">
    <source>
        <dbReference type="ARBA" id="ARBA00022694"/>
    </source>
</evidence>
<keyword evidence="12" id="KW-1015">Disulfide bond</keyword>
<keyword evidence="10 12" id="KW-0408">Iron</keyword>
<dbReference type="InterPro" id="IPR058240">
    <property type="entry name" value="rSAM_sf"/>
</dbReference>
<dbReference type="GO" id="GO:0005737">
    <property type="term" value="C:cytoplasm"/>
    <property type="evidence" value="ECO:0007669"/>
    <property type="project" value="UniProtKB-SubCell"/>
</dbReference>
<comment type="miscellaneous">
    <text evidence="12">Reaction proceeds by a ping-pong mechanism involving intermediate methylation of a conserved cysteine residue.</text>
</comment>
<dbReference type="eggNOG" id="COG0820">
    <property type="taxonomic scope" value="Bacteria"/>
</dbReference>
<feature type="active site" description="S-methylcysteine intermediate" evidence="12">
    <location>
        <position position="331"/>
    </location>
</feature>
<evidence type="ECO:0000256" key="9">
    <source>
        <dbReference type="ARBA" id="ARBA00022723"/>
    </source>
</evidence>
<organism evidence="14 15">
    <name type="scientific">Kandleria vitulina</name>
    <dbReference type="NCBI Taxonomy" id="1630"/>
    <lineage>
        <taxon>Bacteria</taxon>
        <taxon>Bacillati</taxon>
        <taxon>Bacillota</taxon>
        <taxon>Erysipelotrichia</taxon>
        <taxon>Erysipelotrichales</taxon>
        <taxon>Coprobacillaceae</taxon>
        <taxon>Kandleria</taxon>
    </lineage>
</organism>
<dbReference type="SFLD" id="SFLDS00029">
    <property type="entry name" value="Radical_SAM"/>
    <property type="match status" value="1"/>
</dbReference>
<dbReference type="CDD" id="cd01335">
    <property type="entry name" value="Radical_SAM"/>
    <property type="match status" value="1"/>
</dbReference>
<feature type="binding site" evidence="12">
    <location>
        <position position="117"/>
    </location>
    <ligand>
        <name>[4Fe-4S] cluster</name>
        <dbReference type="ChEBI" id="CHEBI:49883"/>
        <note>4Fe-4S-S-AdoMet</note>
    </ligand>
</feature>
<keyword evidence="6 12" id="KW-0808">Transferase</keyword>
<dbReference type="PROSITE" id="PS51918">
    <property type="entry name" value="RADICAL_SAM"/>
    <property type="match status" value="1"/>
</dbReference>
<reference evidence="14 15" key="1">
    <citation type="submission" date="2016-10" db="EMBL/GenBank/DDBJ databases">
        <authorList>
            <person name="de Groot N.N."/>
        </authorList>
    </citation>
    <scope>NUCLEOTIDE SEQUENCE [LARGE SCALE GENOMIC DNA]</scope>
    <source>
        <strain evidence="14 15">S3b</strain>
    </source>
</reference>
<feature type="binding site" evidence="12">
    <location>
        <position position="110"/>
    </location>
    <ligand>
        <name>[4Fe-4S] cluster</name>
        <dbReference type="ChEBI" id="CHEBI:49883"/>
        <note>4Fe-4S-S-AdoMet</note>
    </ligand>
</feature>
<evidence type="ECO:0000313" key="15">
    <source>
        <dbReference type="Proteomes" id="UP000182429"/>
    </source>
</evidence>
<dbReference type="GO" id="GO:0070475">
    <property type="term" value="P:rRNA base methylation"/>
    <property type="evidence" value="ECO:0007669"/>
    <property type="project" value="UniProtKB-UniRule"/>
</dbReference>
<evidence type="ECO:0000256" key="7">
    <source>
        <dbReference type="ARBA" id="ARBA00022691"/>
    </source>
</evidence>
<evidence type="ECO:0000256" key="1">
    <source>
        <dbReference type="ARBA" id="ARBA00004496"/>
    </source>
</evidence>
<evidence type="ECO:0000256" key="6">
    <source>
        <dbReference type="ARBA" id="ARBA00022679"/>
    </source>
</evidence>
<evidence type="ECO:0000259" key="13">
    <source>
        <dbReference type="PROSITE" id="PS51918"/>
    </source>
</evidence>
<dbReference type="NCBIfam" id="TIGR00048">
    <property type="entry name" value="rRNA_mod_RlmN"/>
    <property type="match status" value="1"/>
</dbReference>
<evidence type="ECO:0000256" key="4">
    <source>
        <dbReference type="ARBA" id="ARBA00022552"/>
    </source>
</evidence>
<proteinExistence type="inferred from homology"/>
<dbReference type="InterPro" id="IPR040072">
    <property type="entry name" value="Methyltransferase_A"/>
</dbReference>
<dbReference type="EC" id="2.1.1.192" evidence="12"/>
<dbReference type="InterPro" id="IPR004383">
    <property type="entry name" value="rRNA_lsu_MTrfase_RlmN/Cfr"/>
</dbReference>
<evidence type="ECO:0000256" key="10">
    <source>
        <dbReference type="ARBA" id="ARBA00023004"/>
    </source>
</evidence>
<protein>
    <recommendedName>
        <fullName evidence="12">Probable dual-specificity RNA methyltransferase RlmN</fullName>
        <ecNumber evidence="12">2.1.1.192</ecNumber>
    </recommendedName>
    <alternativeName>
        <fullName evidence="12">23S rRNA (adenine(2503)-C(2))-methyltransferase</fullName>
    </alternativeName>
    <alternativeName>
        <fullName evidence="12">23S rRNA m2A2503 methyltransferase</fullName>
    </alternativeName>
    <alternativeName>
        <fullName evidence="12">Ribosomal RNA large subunit methyltransferase N</fullName>
    </alternativeName>
    <alternativeName>
        <fullName evidence="12">tRNA (adenine(37)-C(2))-methyltransferase</fullName>
    </alternativeName>
    <alternativeName>
        <fullName evidence="12">tRNA m2A37 methyltransferase</fullName>
    </alternativeName>
</protein>
<keyword evidence="11 12" id="KW-0411">Iron-sulfur</keyword>
<sequence>MNSIYGLTPEQMTDAFLSIGEKKFRAQQVFEWIYRKDVYDFSKMTNLSKDLQAKLSDNYSTDLLEIVEKQVSRDGTTKYLLQLEDGGYIETVLMIHPYGKSLCVTSQLGCNMGCKFCASGLLKKQRNLTAAEMVQQVLTVQHDQNERVTHVVIMGTGEPFDNYDHVMNFIYIINAAKGLAIGARHITLSTCGLVPKIYDFANEGIQVNLAISLHASNDEIRNELMPINKTYPMDVLRTAIKDYIEKTNRRVTLEYILLKDVNDDVTNARQLAHYLRGLNVYVNLIPYNAVNEHGFKKSPASRIEAFKDELIRLRINCTLRKEHGGDIDGACGQLRAKKERRL</sequence>
<dbReference type="PIRSF" id="PIRSF006004">
    <property type="entry name" value="CHP00048"/>
    <property type="match status" value="1"/>
</dbReference>
<dbReference type="SUPFAM" id="SSF102114">
    <property type="entry name" value="Radical SAM enzymes"/>
    <property type="match status" value="1"/>
</dbReference>
<evidence type="ECO:0000256" key="2">
    <source>
        <dbReference type="ARBA" id="ARBA00022485"/>
    </source>
</evidence>
<dbReference type="GO" id="GO:0019843">
    <property type="term" value="F:rRNA binding"/>
    <property type="evidence" value="ECO:0007669"/>
    <property type="project" value="UniProtKB-UniRule"/>
</dbReference>
<keyword evidence="7 12" id="KW-0949">S-adenosyl-L-methionine</keyword>
<comment type="subcellular location">
    <subcellularLocation>
        <location evidence="1 12">Cytoplasm</location>
    </subcellularLocation>
</comment>
<evidence type="ECO:0000256" key="12">
    <source>
        <dbReference type="HAMAP-Rule" id="MF_01849"/>
    </source>
</evidence>
<dbReference type="RefSeq" id="WP_029073137.1">
    <property type="nucleotide sequence ID" value="NZ_FNGT01000007.1"/>
</dbReference>
<accession>A0A1H2R9Y6</accession>
<comment type="catalytic activity">
    <reaction evidence="12">
        <text>adenosine(2503) in 23S rRNA + 2 reduced [2Fe-2S]-[ferredoxin] + 2 S-adenosyl-L-methionine = 2-methyladenosine(2503) in 23S rRNA + 5'-deoxyadenosine + L-methionine + 2 oxidized [2Fe-2S]-[ferredoxin] + S-adenosyl-L-homocysteine</text>
        <dbReference type="Rhea" id="RHEA:42916"/>
        <dbReference type="Rhea" id="RHEA-COMP:10000"/>
        <dbReference type="Rhea" id="RHEA-COMP:10001"/>
        <dbReference type="Rhea" id="RHEA-COMP:10152"/>
        <dbReference type="Rhea" id="RHEA-COMP:10282"/>
        <dbReference type="ChEBI" id="CHEBI:17319"/>
        <dbReference type="ChEBI" id="CHEBI:33737"/>
        <dbReference type="ChEBI" id="CHEBI:33738"/>
        <dbReference type="ChEBI" id="CHEBI:57844"/>
        <dbReference type="ChEBI" id="CHEBI:57856"/>
        <dbReference type="ChEBI" id="CHEBI:59789"/>
        <dbReference type="ChEBI" id="CHEBI:74411"/>
        <dbReference type="ChEBI" id="CHEBI:74497"/>
        <dbReference type="EC" id="2.1.1.192"/>
    </reaction>
</comment>
<gene>
    <name evidence="12" type="primary">rlmN</name>
    <name evidence="14" type="ORF">SAMN04487759_10535</name>
</gene>
<feature type="binding site" evidence="12">
    <location>
        <begin position="157"/>
        <end position="158"/>
    </location>
    <ligand>
        <name>S-adenosyl-L-methionine</name>
        <dbReference type="ChEBI" id="CHEBI:59789"/>
    </ligand>
</feature>
<feature type="domain" description="Radical SAM core" evidence="13">
    <location>
        <begin position="96"/>
        <end position="326"/>
    </location>
</feature>
<dbReference type="Gene3D" id="3.20.20.70">
    <property type="entry name" value="Aldolase class I"/>
    <property type="match status" value="1"/>
</dbReference>
<dbReference type="FunFam" id="3.20.20.70:FF:000014">
    <property type="entry name" value="Probable dual-specificity RNA methyltransferase RlmN"/>
    <property type="match status" value="1"/>
</dbReference>
<dbReference type="InterPro" id="IPR027492">
    <property type="entry name" value="RNA_MTrfase_RlmN"/>
</dbReference>
<dbReference type="GO" id="GO:0030488">
    <property type="term" value="P:tRNA methylation"/>
    <property type="evidence" value="ECO:0007669"/>
    <property type="project" value="UniProtKB-UniRule"/>
</dbReference>
<feature type="binding site" evidence="12">
    <location>
        <begin position="212"/>
        <end position="214"/>
    </location>
    <ligand>
        <name>S-adenosyl-L-methionine</name>
        <dbReference type="ChEBI" id="CHEBI:59789"/>
    </ligand>
</feature>
<dbReference type="GO" id="GO:0046872">
    <property type="term" value="F:metal ion binding"/>
    <property type="evidence" value="ECO:0007669"/>
    <property type="project" value="UniProtKB-KW"/>
</dbReference>
<keyword evidence="5 12" id="KW-0489">Methyltransferase</keyword>
<keyword evidence="8 12" id="KW-0819">tRNA processing</keyword>
<comment type="caution">
    <text evidence="12">Lacks conserved residue(s) required for the propagation of feature annotation.</text>
</comment>
<dbReference type="Pfam" id="PF21016">
    <property type="entry name" value="RlmN_N"/>
    <property type="match status" value="1"/>
</dbReference>
<dbReference type="OrthoDB" id="9793973at2"/>
<dbReference type="Pfam" id="PF04055">
    <property type="entry name" value="Radical_SAM"/>
    <property type="match status" value="1"/>
</dbReference>
<evidence type="ECO:0000313" key="14">
    <source>
        <dbReference type="EMBL" id="SDW16242.1"/>
    </source>
</evidence>
<feature type="binding site" evidence="12">
    <location>
        <position position="288"/>
    </location>
    <ligand>
        <name>S-adenosyl-L-methionine</name>
        <dbReference type="ChEBI" id="CHEBI:59789"/>
    </ligand>
</feature>
<comment type="cofactor">
    <cofactor evidence="12">
        <name>[4Fe-4S] cluster</name>
        <dbReference type="ChEBI" id="CHEBI:49883"/>
    </cofactor>
    <text evidence="12">Binds 1 [4Fe-4S] cluster. The cluster is coordinated with 3 cysteines and an exchangeable S-adenosyl-L-methionine.</text>
</comment>
<comment type="similarity">
    <text evidence="12">Belongs to the radical SAM superfamily. RlmN family.</text>
</comment>
<dbReference type="GO" id="GO:0070040">
    <property type="term" value="F:rRNA (adenine(2503)-C2-)-methyltransferase activity"/>
    <property type="evidence" value="ECO:0007669"/>
    <property type="project" value="UniProtKB-UniRule"/>
</dbReference>
<dbReference type="InterPro" id="IPR013785">
    <property type="entry name" value="Aldolase_TIM"/>
</dbReference>
<feature type="active site" description="Proton acceptor" evidence="12">
    <location>
        <position position="90"/>
    </location>
</feature>
<dbReference type="PANTHER" id="PTHR30544:SF5">
    <property type="entry name" value="RADICAL SAM CORE DOMAIN-CONTAINING PROTEIN"/>
    <property type="match status" value="1"/>
</dbReference>
<dbReference type="SFLD" id="SFLDG01062">
    <property type="entry name" value="methyltransferase_(Class_A)"/>
    <property type="match status" value="1"/>
</dbReference>
<feature type="binding site" evidence="12">
    <location>
        <position position="114"/>
    </location>
    <ligand>
        <name>[4Fe-4S] cluster</name>
        <dbReference type="ChEBI" id="CHEBI:49883"/>
        <note>4Fe-4S-S-AdoMet</note>
    </ligand>
</feature>
<dbReference type="EMBL" id="FNNF01000005">
    <property type="protein sequence ID" value="SDW16242.1"/>
    <property type="molecule type" value="Genomic_DNA"/>
</dbReference>